<evidence type="ECO:0000313" key="2">
    <source>
        <dbReference type="Proteomes" id="UP001212997"/>
    </source>
</evidence>
<evidence type="ECO:0000313" key="1">
    <source>
        <dbReference type="EMBL" id="KAJ3481925.1"/>
    </source>
</evidence>
<name>A0AAD5YHC7_9APHY</name>
<gene>
    <name evidence="1" type="ORF">NLI96_g7340</name>
</gene>
<dbReference type="AlphaFoldDB" id="A0AAD5YHC7"/>
<accession>A0AAD5YHC7</accession>
<sequence>MSRSSNLSLIPFRIPIDIDFLDWSTFPDSTPRPPFDERFDLVFAADVVYETEQVQWIKNCVEILLRIPESTQLVPSFLPRCPGPAHTCYRITSPRGSFSLRRRASWTPAKRGVIRTSPGDDIKRNPPVRSRCWGQGI</sequence>
<reference evidence="1" key="1">
    <citation type="submission" date="2022-07" db="EMBL/GenBank/DDBJ databases">
        <title>Genome Sequence of Physisporinus lineatus.</title>
        <authorList>
            <person name="Buettner E."/>
        </authorList>
    </citation>
    <scope>NUCLEOTIDE SEQUENCE</scope>
    <source>
        <strain evidence="1">VT162</strain>
    </source>
</reference>
<dbReference type="Gene3D" id="3.40.50.150">
    <property type="entry name" value="Vaccinia Virus protein VP39"/>
    <property type="match status" value="1"/>
</dbReference>
<dbReference type="Proteomes" id="UP001212997">
    <property type="component" value="Unassembled WGS sequence"/>
</dbReference>
<proteinExistence type="predicted"/>
<dbReference type="InterPro" id="IPR029063">
    <property type="entry name" value="SAM-dependent_MTases_sf"/>
</dbReference>
<comment type="caution">
    <text evidence="1">The sequence shown here is derived from an EMBL/GenBank/DDBJ whole genome shotgun (WGS) entry which is preliminary data.</text>
</comment>
<keyword evidence="2" id="KW-1185">Reference proteome</keyword>
<dbReference type="EMBL" id="JANAWD010000297">
    <property type="protein sequence ID" value="KAJ3481925.1"/>
    <property type="molecule type" value="Genomic_DNA"/>
</dbReference>
<organism evidence="1 2">
    <name type="scientific">Meripilus lineatus</name>
    <dbReference type="NCBI Taxonomy" id="2056292"/>
    <lineage>
        <taxon>Eukaryota</taxon>
        <taxon>Fungi</taxon>
        <taxon>Dikarya</taxon>
        <taxon>Basidiomycota</taxon>
        <taxon>Agaricomycotina</taxon>
        <taxon>Agaricomycetes</taxon>
        <taxon>Polyporales</taxon>
        <taxon>Meripilaceae</taxon>
        <taxon>Meripilus</taxon>
    </lineage>
</organism>
<protein>
    <submittedName>
        <fullName evidence="1">Uncharacterized protein</fullName>
    </submittedName>
</protein>